<dbReference type="InterPro" id="IPR020904">
    <property type="entry name" value="Sc_DH/Rdtase_CS"/>
</dbReference>
<evidence type="ECO:0000313" key="5">
    <source>
        <dbReference type="EMBL" id="MBA0126557.1"/>
    </source>
</evidence>
<dbReference type="Pfam" id="PF00106">
    <property type="entry name" value="adh_short"/>
    <property type="match status" value="1"/>
</dbReference>
<dbReference type="PANTHER" id="PTHR44196:SF1">
    <property type="entry name" value="DEHYDROGENASE_REDUCTASE SDR FAMILY MEMBER 7B"/>
    <property type="match status" value="1"/>
</dbReference>
<accession>A0A838ABE5</accession>
<dbReference type="AlphaFoldDB" id="A0A838ABE5"/>
<dbReference type="PRINTS" id="PR00081">
    <property type="entry name" value="GDHRDH"/>
</dbReference>
<gene>
    <name evidence="5" type="ORF">H0B56_13480</name>
</gene>
<proteinExistence type="inferred from homology"/>
<comment type="similarity">
    <text evidence="1 3">Belongs to the short-chain dehydrogenases/reductases (SDR) family.</text>
</comment>
<protein>
    <submittedName>
        <fullName evidence="5">SDR family NAD(P)-dependent oxidoreductase</fullName>
    </submittedName>
</protein>
<dbReference type="InterPro" id="IPR002347">
    <property type="entry name" value="SDR_fam"/>
</dbReference>
<name>A0A838ABE5_9PSEU</name>
<dbReference type="EMBL" id="JACCKD010000004">
    <property type="protein sequence ID" value="MBA0126557.1"/>
    <property type="molecule type" value="Genomic_DNA"/>
</dbReference>
<evidence type="ECO:0000256" key="3">
    <source>
        <dbReference type="RuleBase" id="RU000363"/>
    </source>
</evidence>
<evidence type="ECO:0000313" key="6">
    <source>
        <dbReference type="Proteomes" id="UP000582974"/>
    </source>
</evidence>
<comment type="caution">
    <text evidence="5">The sequence shown here is derived from an EMBL/GenBank/DDBJ whole genome shotgun (WGS) entry which is preliminary data.</text>
</comment>
<keyword evidence="6" id="KW-1185">Reference proteome</keyword>
<sequence length="272" mass="29316">MKNFDDKVAVITGAGAGIGRSLAVALANEGARLALSGRRESTVAETAELCERAGAKARAYRLDVTDRQAVYDHAEEVLADFGRVNLVVNNAGVSMTSGVDETTWDDLEWIMGINFWGVVHGTKAFLPHVIASGDGYIANVSSMFGLAACPTQSAYNASKFAVKGFTDALRQEMRMEGRPVGVSCVHPGMIKTGIARKARAGASRDVDELADNFERLARTSADRAAKHILRGIRKERSKILVGPDAYMIDLMPRVLGSGYQRVITASMRRQPA</sequence>
<dbReference type="Gene3D" id="3.40.50.720">
    <property type="entry name" value="NAD(P)-binding Rossmann-like Domain"/>
    <property type="match status" value="1"/>
</dbReference>
<dbReference type="SMART" id="SM00822">
    <property type="entry name" value="PKS_KR"/>
    <property type="match status" value="1"/>
</dbReference>
<dbReference type="Proteomes" id="UP000582974">
    <property type="component" value="Unassembled WGS sequence"/>
</dbReference>
<reference evidence="5 6" key="1">
    <citation type="submission" date="2020-07" db="EMBL/GenBank/DDBJ databases">
        <title>Genome of Haloechinothrix sp.</title>
        <authorList>
            <person name="Tang S.-K."/>
            <person name="Yang L."/>
            <person name="Zhu W.-Y."/>
        </authorList>
    </citation>
    <scope>NUCLEOTIDE SEQUENCE [LARGE SCALE GENOMIC DNA]</scope>
    <source>
        <strain evidence="5 6">YIM 98757</strain>
    </source>
</reference>
<dbReference type="InterPro" id="IPR057326">
    <property type="entry name" value="KR_dom"/>
</dbReference>
<dbReference type="RefSeq" id="WP_180893370.1">
    <property type="nucleotide sequence ID" value="NZ_JACCKD010000004.1"/>
</dbReference>
<dbReference type="InterPro" id="IPR036291">
    <property type="entry name" value="NAD(P)-bd_dom_sf"/>
</dbReference>
<dbReference type="PROSITE" id="PS00061">
    <property type="entry name" value="ADH_SHORT"/>
    <property type="match status" value="1"/>
</dbReference>
<organism evidence="5 6">
    <name type="scientific">Haloechinothrix aidingensis</name>
    <dbReference type="NCBI Taxonomy" id="2752311"/>
    <lineage>
        <taxon>Bacteria</taxon>
        <taxon>Bacillati</taxon>
        <taxon>Actinomycetota</taxon>
        <taxon>Actinomycetes</taxon>
        <taxon>Pseudonocardiales</taxon>
        <taxon>Pseudonocardiaceae</taxon>
        <taxon>Haloechinothrix</taxon>
    </lineage>
</organism>
<dbReference type="PANTHER" id="PTHR44196">
    <property type="entry name" value="DEHYDROGENASE/REDUCTASE SDR FAMILY MEMBER 7B"/>
    <property type="match status" value="1"/>
</dbReference>
<dbReference type="PRINTS" id="PR00080">
    <property type="entry name" value="SDRFAMILY"/>
</dbReference>
<dbReference type="GO" id="GO:0016020">
    <property type="term" value="C:membrane"/>
    <property type="evidence" value="ECO:0007669"/>
    <property type="project" value="TreeGrafter"/>
</dbReference>
<evidence type="ECO:0000259" key="4">
    <source>
        <dbReference type="SMART" id="SM00822"/>
    </source>
</evidence>
<evidence type="ECO:0000256" key="2">
    <source>
        <dbReference type="ARBA" id="ARBA00023002"/>
    </source>
</evidence>
<dbReference type="GO" id="GO:0016491">
    <property type="term" value="F:oxidoreductase activity"/>
    <property type="evidence" value="ECO:0007669"/>
    <property type="project" value="UniProtKB-KW"/>
</dbReference>
<keyword evidence="2" id="KW-0560">Oxidoreductase</keyword>
<feature type="domain" description="Ketoreductase" evidence="4">
    <location>
        <begin position="7"/>
        <end position="193"/>
    </location>
</feature>
<evidence type="ECO:0000256" key="1">
    <source>
        <dbReference type="ARBA" id="ARBA00006484"/>
    </source>
</evidence>
<dbReference type="SUPFAM" id="SSF51735">
    <property type="entry name" value="NAD(P)-binding Rossmann-fold domains"/>
    <property type="match status" value="1"/>
</dbReference>